<dbReference type="SUPFAM" id="SSF52540">
    <property type="entry name" value="P-loop containing nucleoside triphosphate hydrolases"/>
    <property type="match status" value="1"/>
</dbReference>
<feature type="binding site" evidence="2">
    <location>
        <position position="55"/>
    </location>
    <ligand>
        <name>Mg(2+)</name>
        <dbReference type="ChEBI" id="CHEBI:18420"/>
    </ligand>
</feature>
<comment type="caution">
    <text evidence="2">Lacks conserved residue(s) required for the propagation of feature annotation.</text>
</comment>
<sequence>MSNGFFITGTDTDVGKTWTTLALMRALQMRGLAVNGMKPVSAGCAWMQGGWKNADALLLQQHASRAFDYQRINPYAFQLPVSPHIACGDSKVEMAVILRGFEYLRDRSDCVLVEGAGGWFSPLCRDWDNAHLAKIMRLPVILVVGMRLGCINHARLSDVAIRRSGCELAGWVAVRIDRDMPEFQANLDFLRAGIEAPLLGVLPHMSRPDFAYLASRLTIQN</sequence>
<keyword evidence="2" id="KW-0460">Magnesium</keyword>
<dbReference type="Gene3D" id="3.40.50.300">
    <property type="entry name" value="P-loop containing nucleotide triphosphate hydrolases"/>
    <property type="match status" value="1"/>
</dbReference>
<feature type="binding site" evidence="2">
    <location>
        <position position="17"/>
    </location>
    <ligand>
        <name>Mg(2+)</name>
        <dbReference type="ChEBI" id="CHEBI:18420"/>
    </ligand>
</feature>
<name>A0ABT1TK26_9GAMM</name>
<keyword evidence="4" id="KW-1185">Reference proteome</keyword>
<gene>
    <name evidence="2 3" type="primary">bioD</name>
    <name evidence="3" type="ORF">NP590_16270</name>
</gene>
<organism evidence="3 4">
    <name type="scientific">Methylomonas subterranea</name>
    <dbReference type="NCBI Taxonomy" id="2952225"/>
    <lineage>
        <taxon>Bacteria</taxon>
        <taxon>Pseudomonadati</taxon>
        <taxon>Pseudomonadota</taxon>
        <taxon>Gammaproteobacteria</taxon>
        <taxon>Methylococcales</taxon>
        <taxon>Methylococcaceae</taxon>
        <taxon>Methylomonas</taxon>
    </lineage>
</organism>
<dbReference type="PANTHER" id="PTHR43210">
    <property type="entry name" value="DETHIOBIOTIN SYNTHETASE"/>
    <property type="match status" value="1"/>
</dbReference>
<comment type="subcellular location">
    <subcellularLocation>
        <location evidence="2">Cytoplasm</location>
    </subcellularLocation>
</comment>
<dbReference type="InterPro" id="IPR004472">
    <property type="entry name" value="DTB_synth_BioD"/>
</dbReference>
<dbReference type="Proteomes" id="UP001524499">
    <property type="component" value="Unassembled WGS sequence"/>
</dbReference>
<keyword evidence="2" id="KW-0547">Nucleotide-binding</keyword>
<comment type="function">
    <text evidence="2">Catalyzes a mechanistically unusual reaction, the ATP-dependent insertion of CO2 between the N7 and N8 nitrogen atoms of 7,8-diaminopelargonic acid (DAPA, also called 7,8-diammoniononanoate) to form a ureido ring.</text>
</comment>
<comment type="caution">
    <text evidence="3">The sequence shown here is derived from an EMBL/GenBank/DDBJ whole genome shotgun (WGS) entry which is preliminary data.</text>
</comment>
<evidence type="ECO:0000313" key="3">
    <source>
        <dbReference type="EMBL" id="MCQ8105669.1"/>
    </source>
</evidence>
<dbReference type="RefSeq" id="WP_256603683.1">
    <property type="nucleotide sequence ID" value="NZ_JANIBJ010000034.1"/>
</dbReference>
<dbReference type="NCBIfam" id="TIGR00347">
    <property type="entry name" value="bioD"/>
    <property type="match status" value="1"/>
</dbReference>
<feature type="active site" evidence="2">
    <location>
        <position position="38"/>
    </location>
</feature>
<dbReference type="EC" id="6.3.3.3" evidence="2"/>
<evidence type="ECO:0000256" key="1">
    <source>
        <dbReference type="ARBA" id="ARBA00022756"/>
    </source>
</evidence>
<comment type="similarity">
    <text evidence="2">Belongs to the dethiobiotin synthetase family.</text>
</comment>
<comment type="pathway">
    <text evidence="2">Cofactor biosynthesis; biotin biosynthesis; biotin from 7,8-diaminononanoate: step 1/2.</text>
</comment>
<keyword evidence="2" id="KW-0963">Cytoplasm</keyword>
<keyword evidence="1 2" id="KW-0093">Biotin biosynthesis</keyword>
<keyword evidence="2" id="KW-0479">Metal-binding</keyword>
<keyword evidence="2" id="KW-0067">ATP-binding</keyword>
<comment type="subunit">
    <text evidence="2">Homodimer.</text>
</comment>
<keyword evidence="2 3" id="KW-0436">Ligase</keyword>
<feature type="binding site" evidence="2">
    <location>
        <position position="114"/>
    </location>
    <ligand>
        <name>Mg(2+)</name>
        <dbReference type="ChEBI" id="CHEBI:18420"/>
    </ligand>
</feature>
<dbReference type="EMBL" id="JANIBJ010000034">
    <property type="protein sequence ID" value="MCQ8105669.1"/>
    <property type="molecule type" value="Genomic_DNA"/>
</dbReference>
<reference evidence="3 4" key="1">
    <citation type="submission" date="2022-07" db="EMBL/GenBank/DDBJ databases">
        <title>Methylomonas rivi sp. nov., Methylomonas rosea sp. nov., Methylomonas aureus sp. nov. and Methylomonas subterranea sp. nov., four novel methanotrophs isolated from a freshwater creek and the deep terrestrial subsurface.</title>
        <authorList>
            <person name="Abin C."/>
            <person name="Sankaranarayanan K."/>
            <person name="Garner C."/>
            <person name="Sindelar R."/>
            <person name="Kotary K."/>
            <person name="Garner R."/>
            <person name="Barclay S."/>
            <person name="Lawson P."/>
            <person name="Krumholz L."/>
        </authorList>
    </citation>
    <scope>NUCLEOTIDE SEQUENCE [LARGE SCALE GENOMIC DNA]</scope>
    <source>
        <strain evidence="3 4">SURF-2</strain>
    </source>
</reference>
<proteinExistence type="inferred from homology"/>
<evidence type="ECO:0000256" key="2">
    <source>
        <dbReference type="HAMAP-Rule" id="MF_00336"/>
    </source>
</evidence>
<dbReference type="InterPro" id="IPR027417">
    <property type="entry name" value="P-loop_NTPase"/>
</dbReference>
<accession>A0ABT1TK26</accession>
<feature type="binding site" evidence="2">
    <location>
        <begin position="174"/>
        <end position="175"/>
    </location>
    <ligand>
        <name>ATP</name>
        <dbReference type="ChEBI" id="CHEBI:30616"/>
    </ligand>
</feature>
<dbReference type="HAMAP" id="MF_00336">
    <property type="entry name" value="BioD"/>
    <property type="match status" value="1"/>
</dbReference>
<dbReference type="PIRSF" id="PIRSF006755">
    <property type="entry name" value="DTB_synth"/>
    <property type="match status" value="1"/>
</dbReference>
<comment type="cofactor">
    <cofactor evidence="2">
        <name>Mg(2+)</name>
        <dbReference type="ChEBI" id="CHEBI:18420"/>
    </cofactor>
</comment>
<dbReference type="PANTHER" id="PTHR43210:SF5">
    <property type="entry name" value="DETHIOBIOTIN SYNTHETASE"/>
    <property type="match status" value="1"/>
</dbReference>
<feature type="binding site" evidence="2">
    <location>
        <begin position="114"/>
        <end position="117"/>
    </location>
    <ligand>
        <name>ATP</name>
        <dbReference type="ChEBI" id="CHEBI:30616"/>
    </ligand>
</feature>
<dbReference type="GO" id="GO:0004141">
    <property type="term" value="F:dethiobiotin synthase activity"/>
    <property type="evidence" value="ECO:0007669"/>
    <property type="project" value="UniProtKB-EC"/>
</dbReference>
<evidence type="ECO:0000313" key="4">
    <source>
        <dbReference type="Proteomes" id="UP001524499"/>
    </source>
</evidence>
<dbReference type="Pfam" id="PF13500">
    <property type="entry name" value="AAA_26"/>
    <property type="match status" value="1"/>
</dbReference>
<protein>
    <recommendedName>
        <fullName evidence="2">ATP-dependent dethiobiotin synthetase BioD</fullName>
        <ecNumber evidence="2">6.3.3.3</ecNumber>
    </recommendedName>
    <alternativeName>
        <fullName evidence="2">DTB synthetase</fullName>
        <shortName evidence="2">DTBS</shortName>
    </alternativeName>
    <alternativeName>
        <fullName evidence="2">Dethiobiotin synthase</fullName>
    </alternativeName>
</protein>
<dbReference type="CDD" id="cd03109">
    <property type="entry name" value="DTBS"/>
    <property type="match status" value="1"/>
</dbReference>
<feature type="binding site" evidence="2">
    <location>
        <position position="55"/>
    </location>
    <ligand>
        <name>ATP</name>
        <dbReference type="ChEBI" id="CHEBI:30616"/>
    </ligand>
</feature>
<comment type="catalytic activity">
    <reaction evidence="2">
        <text>(7R,8S)-7,8-diammoniononanoate + CO2 + ATP = (4R,5S)-dethiobiotin + ADP + phosphate + 3 H(+)</text>
        <dbReference type="Rhea" id="RHEA:15805"/>
        <dbReference type="ChEBI" id="CHEBI:15378"/>
        <dbReference type="ChEBI" id="CHEBI:16526"/>
        <dbReference type="ChEBI" id="CHEBI:30616"/>
        <dbReference type="ChEBI" id="CHEBI:43474"/>
        <dbReference type="ChEBI" id="CHEBI:149469"/>
        <dbReference type="ChEBI" id="CHEBI:149473"/>
        <dbReference type="ChEBI" id="CHEBI:456216"/>
        <dbReference type="EC" id="6.3.3.3"/>
    </reaction>
</comment>